<protein>
    <submittedName>
        <fullName evidence="1">Uncharacterized protein</fullName>
    </submittedName>
</protein>
<evidence type="ECO:0000313" key="2">
    <source>
        <dbReference type="Proteomes" id="UP000827721"/>
    </source>
</evidence>
<keyword evidence="2" id="KW-1185">Reference proteome</keyword>
<accession>A0ABQ8HKJ6</accession>
<proteinExistence type="predicted"/>
<evidence type="ECO:0000313" key="1">
    <source>
        <dbReference type="EMBL" id="KAH7564864.1"/>
    </source>
</evidence>
<reference evidence="1 2" key="1">
    <citation type="submission" date="2021-02" db="EMBL/GenBank/DDBJ databases">
        <title>Plant Genome Project.</title>
        <authorList>
            <person name="Zhang R.-G."/>
        </authorList>
    </citation>
    <scope>NUCLEOTIDE SEQUENCE [LARGE SCALE GENOMIC DNA]</scope>
    <source>
        <tissue evidence="1">Leaves</tissue>
    </source>
</reference>
<organism evidence="1 2">
    <name type="scientific">Xanthoceras sorbifolium</name>
    <dbReference type="NCBI Taxonomy" id="99658"/>
    <lineage>
        <taxon>Eukaryota</taxon>
        <taxon>Viridiplantae</taxon>
        <taxon>Streptophyta</taxon>
        <taxon>Embryophyta</taxon>
        <taxon>Tracheophyta</taxon>
        <taxon>Spermatophyta</taxon>
        <taxon>Magnoliopsida</taxon>
        <taxon>eudicotyledons</taxon>
        <taxon>Gunneridae</taxon>
        <taxon>Pentapetalae</taxon>
        <taxon>rosids</taxon>
        <taxon>malvids</taxon>
        <taxon>Sapindales</taxon>
        <taxon>Sapindaceae</taxon>
        <taxon>Xanthoceroideae</taxon>
        <taxon>Xanthoceras</taxon>
    </lineage>
</organism>
<comment type="caution">
    <text evidence="1">The sequence shown here is derived from an EMBL/GenBank/DDBJ whole genome shotgun (WGS) entry which is preliminary data.</text>
</comment>
<name>A0ABQ8HKJ6_9ROSI</name>
<dbReference type="EMBL" id="JAFEMO010000009">
    <property type="protein sequence ID" value="KAH7564864.1"/>
    <property type="molecule type" value="Genomic_DNA"/>
</dbReference>
<dbReference type="Proteomes" id="UP000827721">
    <property type="component" value="Unassembled WGS sequence"/>
</dbReference>
<sequence>MESSPTNNVYAESKNSPKAWLLGSCRSCLPKSQSYIGVVLEMVEKSNTMSISSDWVKFKVKPLDGKSNFTLWQRKMKNILIQQDLYSTISGVESKPTYWEDDKAILLLRALPYSFKHFTITLLFGNETLACDAVISNIISYMKLNKTSEREAQEEELFFKESGEQG</sequence>
<gene>
    <name evidence="1" type="ORF">JRO89_XS09G0044400</name>
</gene>